<comment type="caution">
    <text evidence="2">The sequence shown here is derived from an EMBL/GenBank/DDBJ whole genome shotgun (WGS) entry which is preliminary data.</text>
</comment>
<organism evidence="2 3">
    <name type="scientific">Dunaliella salina</name>
    <name type="common">Green alga</name>
    <name type="synonym">Protococcus salinus</name>
    <dbReference type="NCBI Taxonomy" id="3046"/>
    <lineage>
        <taxon>Eukaryota</taxon>
        <taxon>Viridiplantae</taxon>
        <taxon>Chlorophyta</taxon>
        <taxon>core chlorophytes</taxon>
        <taxon>Chlorophyceae</taxon>
        <taxon>CS clade</taxon>
        <taxon>Chlamydomonadales</taxon>
        <taxon>Dunaliellaceae</taxon>
        <taxon>Dunaliella</taxon>
    </lineage>
</organism>
<keyword evidence="3" id="KW-1185">Reference proteome</keyword>
<protein>
    <recommendedName>
        <fullName evidence="1">Polyketide synthase dehydratase domain-containing protein</fullName>
    </recommendedName>
</protein>
<feature type="domain" description="Polyketide synthase dehydratase" evidence="1">
    <location>
        <begin position="85"/>
        <end position="118"/>
    </location>
</feature>
<dbReference type="EMBL" id="MU069658">
    <property type="protein sequence ID" value="KAF5836489.1"/>
    <property type="molecule type" value="Genomic_DNA"/>
</dbReference>
<evidence type="ECO:0000313" key="2">
    <source>
        <dbReference type="EMBL" id="KAF5836489.1"/>
    </source>
</evidence>
<evidence type="ECO:0000313" key="3">
    <source>
        <dbReference type="Proteomes" id="UP000815325"/>
    </source>
</evidence>
<sequence length="123" mass="14069">MLPDAFKLREDGSAVDPRNFREALQADDAKMAALASDKEVHDIVMGEDLQRFQNLLRSIYKTEKEKQDRRVQRMSERTIDAQRASAVVPRDTVQLYEQLRASGLEYGPAFRLLRNVHVPAVKA</sequence>
<dbReference type="InterPro" id="IPR042104">
    <property type="entry name" value="PKS_dehydratase_sf"/>
</dbReference>
<proteinExistence type="predicted"/>
<name>A0ABQ7GPF7_DUNSA</name>
<dbReference type="Gene3D" id="3.10.129.110">
    <property type="entry name" value="Polyketide synthase dehydratase"/>
    <property type="match status" value="1"/>
</dbReference>
<reference evidence="2" key="1">
    <citation type="submission" date="2017-08" db="EMBL/GenBank/DDBJ databases">
        <authorList>
            <person name="Polle J.E."/>
            <person name="Barry K."/>
            <person name="Cushman J."/>
            <person name="Schmutz J."/>
            <person name="Tran D."/>
            <person name="Hathwaick L.T."/>
            <person name="Yim W.C."/>
            <person name="Jenkins J."/>
            <person name="Mckie-Krisberg Z.M."/>
            <person name="Prochnik S."/>
            <person name="Lindquist E."/>
            <person name="Dockter R.B."/>
            <person name="Adam C."/>
            <person name="Molina H."/>
            <person name="Bunkerborg J."/>
            <person name="Jin E."/>
            <person name="Buchheim M."/>
            <person name="Magnuson J."/>
        </authorList>
    </citation>
    <scope>NUCLEOTIDE SEQUENCE</scope>
    <source>
        <strain evidence="2">CCAP 19/18</strain>
    </source>
</reference>
<dbReference type="Pfam" id="PF14765">
    <property type="entry name" value="PS-DH"/>
    <property type="match status" value="1"/>
</dbReference>
<gene>
    <name evidence="2" type="ORF">DUNSADRAFT_5875</name>
</gene>
<evidence type="ECO:0000259" key="1">
    <source>
        <dbReference type="Pfam" id="PF14765"/>
    </source>
</evidence>
<dbReference type="Proteomes" id="UP000815325">
    <property type="component" value="Unassembled WGS sequence"/>
</dbReference>
<accession>A0ABQ7GPF7</accession>
<dbReference type="InterPro" id="IPR049551">
    <property type="entry name" value="PKS_DH_C"/>
</dbReference>